<feature type="transmembrane region" description="Helical" evidence="5">
    <location>
        <begin position="97"/>
        <end position="125"/>
    </location>
</feature>
<evidence type="ECO:0000256" key="5">
    <source>
        <dbReference type="SAM" id="Phobius"/>
    </source>
</evidence>
<feature type="transmembrane region" description="Helical" evidence="5">
    <location>
        <begin position="59"/>
        <end position="77"/>
    </location>
</feature>
<dbReference type="PANTHER" id="PTHR24421">
    <property type="entry name" value="NITRATE/NITRITE SENSOR PROTEIN NARX-RELATED"/>
    <property type="match status" value="1"/>
</dbReference>
<dbReference type="Proteomes" id="UP001501594">
    <property type="component" value="Unassembled WGS sequence"/>
</dbReference>
<feature type="domain" description="Histidine kinase/HSP90-like ATPase" evidence="6">
    <location>
        <begin position="287"/>
        <end position="371"/>
    </location>
</feature>
<keyword evidence="8" id="KW-1185">Reference proteome</keyword>
<dbReference type="InterPro" id="IPR036890">
    <property type="entry name" value="HATPase_C_sf"/>
</dbReference>
<evidence type="ECO:0000256" key="2">
    <source>
        <dbReference type="ARBA" id="ARBA00022777"/>
    </source>
</evidence>
<keyword evidence="1" id="KW-0808">Transferase</keyword>
<sequence>MGRAFAAACLVFGAQTLPFALRSPETMNPTWAWTVGLVLYGVLALCVVTGALARYVRPAAIALSAVFLVIVATWPFAAVDLGAILPTQPWPWYLVNVATGAAAIVLSAVVATGYALVLTTVYLLVRLTPPGGAATAEAAALESGYALILGLGTVLLIAVVRRSAASVDAAAAAAVDKYATATKDHSLEVERNEVDALLHDSVMAALLAGSRAFTPTERRYAVGLARTSLDVIADTSGSSGTDSVPLTEVGARFSAMCVELGLEASLSATGVDGATVPRAVADAFFAAALQALMNSAQHAGTDRVRRTVTAAWDDARLTVVLADDGVGFDPSRPTARLGIQKSIVGRLESIGGTAAVDSAPGRGTVVTLTWSAQGSGPAAPADPAPRGVRAEG</sequence>
<keyword evidence="5" id="KW-1133">Transmembrane helix</keyword>
<keyword evidence="2" id="KW-0418">Kinase</keyword>
<feature type="transmembrane region" description="Helical" evidence="5">
    <location>
        <begin position="137"/>
        <end position="160"/>
    </location>
</feature>
<dbReference type="InterPro" id="IPR003594">
    <property type="entry name" value="HATPase_dom"/>
</dbReference>
<feature type="region of interest" description="Disordered" evidence="4">
    <location>
        <begin position="371"/>
        <end position="392"/>
    </location>
</feature>
<dbReference type="RefSeq" id="WP_344797929.1">
    <property type="nucleotide sequence ID" value="NZ_BAABAU010000004.1"/>
</dbReference>
<protein>
    <recommendedName>
        <fullName evidence="6">Histidine kinase/HSP90-like ATPase domain-containing protein</fullName>
    </recommendedName>
</protein>
<keyword evidence="3" id="KW-0902">Two-component regulatory system</keyword>
<name>A0ABP8E621_9MICO</name>
<evidence type="ECO:0000256" key="3">
    <source>
        <dbReference type="ARBA" id="ARBA00023012"/>
    </source>
</evidence>
<dbReference type="InterPro" id="IPR050482">
    <property type="entry name" value="Sensor_HK_TwoCompSys"/>
</dbReference>
<evidence type="ECO:0000259" key="6">
    <source>
        <dbReference type="Pfam" id="PF02518"/>
    </source>
</evidence>
<dbReference type="EMBL" id="BAABAU010000004">
    <property type="protein sequence ID" value="GAA4267554.1"/>
    <property type="molecule type" value="Genomic_DNA"/>
</dbReference>
<dbReference type="PANTHER" id="PTHR24421:SF61">
    <property type="entry name" value="OXYGEN SENSOR HISTIDINE KINASE NREB"/>
    <property type="match status" value="1"/>
</dbReference>
<dbReference type="Pfam" id="PF02518">
    <property type="entry name" value="HATPase_c"/>
    <property type="match status" value="1"/>
</dbReference>
<evidence type="ECO:0000256" key="4">
    <source>
        <dbReference type="SAM" id="MobiDB-lite"/>
    </source>
</evidence>
<dbReference type="SUPFAM" id="SSF55874">
    <property type="entry name" value="ATPase domain of HSP90 chaperone/DNA topoisomerase II/histidine kinase"/>
    <property type="match status" value="1"/>
</dbReference>
<feature type="transmembrane region" description="Helical" evidence="5">
    <location>
        <begin position="32"/>
        <end position="52"/>
    </location>
</feature>
<keyword evidence="5" id="KW-0812">Transmembrane</keyword>
<dbReference type="Gene3D" id="3.30.565.10">
    <property type="entry name" value="Histidine kinase-like ATPase, C-terminal domain"/>
    <property type="match status" value="1"/>
</dbReference>
<comment type="caution">
    <text evidence="7">The sequence shown here is derived from an EMBL/GenBank/DDBJ whole genome shotgun (WGS) entry which is preliminary data.</text>
</comment>
<proteinExistence type="predicted"/>
<reference evidence="8" key="1">
    <citation type="journal article" date="2019" name="Int. J. Syst. Evol. Microbiol.">
        <title>The Global Catalogue of Microorganisms (GCM) 10K type strain sequencing project: providing services to taxonomists for standard genome sequencing and annotation.</title>
        <authorList>
            <consortium name="The Broad Institute Genomics Platform"/>
            <consortium name="The Broad Institute Genome Sequencing Center for Infectious Disease"/>
            <person name="Wu L."/>
            <person name="Ma J."/>
        </authorList>
    </citation>
    <scope>NUCLEOTIDE SEQUENCE [LARGE SCALE GENOMIC DNA]</scope>
    <source>
        <strain evidence="8">JCM 17442</strain>
    </source>
</reference>
<accession>A0ABP8E621</accession>
<keyword evidence="5" id="KW-0472">Membrane</keyword>
<evidence type="ECO:0000313" key="8">
    <source>
        <dbReference type="Proteomes" id="UP001501594"/>
    </source>
</evidence>
<evidence type="ECO:0000313" key="7">
    <source>
        <dbReference type="EMBL" id="GAA4267554.1"/>
    </source>
</evidence>
<organism evidence="7 8">
    <name type="scientific">Frondihabitans peucedani</name>
    <dbReference type="NCBI Taxonomy" id="598626"/>
    <lineage>
        <taxon>Bacteria</taxon>
        <taxon>Bacillati</taxon>
        <taxon>Actinomycetota</taxon>
        <taxon>Actinomycetes</taxon>
        <taxon>Micrococcales</taxon>
        <taxon>Microbacteriaceae</taxon>
        <taxon>Frondihabitans</taxon>
    </lineage>
</organism>
<gene>
    <name evidence="7" type="ORF">GCM10022256_31660</name>
</gene>
<evidence type="ECO:0000256" key="1">
    <source>
        <dbReference type="ARBA" id="ARBA00022679"/>
    </source>
</evidence>